<accession>A0ABS4JG89</accession>
<reference evidence="1 2" key="1">
    <citation type="submission" date="2021-03" db="EMBL/GenBank/DDBJ databases">
        <title>Genomic Encyclopedia of Type Strains, Phase IV (KMG-IV): sequencing the most valuable type-strain genomes for metagenomic binning, comparative biology and taxonomic classification.</title>
        <authorList>
            <person name="Goeker M."/>
        </authorList>
    </citation>
    <scope>NUCLEOTIDE SEQUENCE [LARGE SCALE GENOMIC DNA]</scope>
    <source>
        <strain evidence="1 2">DSM 26806</strain>
    </source>
</reference>
<dbReference type="Proteomes" id="UP001519288">
    <property type="component" value="Unassembled WGS sequence"/>
</dbReference>
<dbReference type="EMBL" id="JAGGLD010000001">
    <property type="protein sequence ID" value="MBP1999991.1"/>
    <property type="molecule type" value="Genomic_DNA"/>
</dbReference>
<comment type="caution">
    <text evidence="1">The sequence shown here is derived from an EMBL/GenBank/DDBJ whole genome shotgun (WGS) entry which is preliminary data.</text>
</comment>
<evidence type="ECO:0000313" key="2">
    <source>
        <dbReference type="Proteomes" id="UP001519288"/>
    </source>
</evidence>
<name>A0ABS4JG89_9BACL</name>
<evidence type="ECO:0008006" key="3">
    <source>
        <dbReference type="Google" id="ProtNLM"/>
    </source>
</evidence>
<organism evidence="1 2">
    <name type="scientific">Paenibacillus shirakamiensis</name>
    <dbReference type="NCBI Taxonomy" id="1265935"/>
    <lineage>
        <taxon>Bacteria</taxon>
        <taxon>Bacillati</taxon>
        <taxon>Bacillota</taxon>
        <taxon>Bacilli</taxon>
        <taxon>Bacillales</taxon>
        <taxon>Paenibacillaceae</taxon>
        <taxon>Paenibacillus</taxon>
    </lineage>
</organism>
<keyword evidence="2" id="KW-1185">Reference proteome</keyword>
<proteinExistence type="predicted"/>
<sequence length="177" mass="19391">MIPALAILFGGGTLALHHTSKASSIPVVNVSGDLNKVFKTVSDLKNNAPLIIEAEVVKGTSFEYNHVIFTKNNLLVKKVYKGDLQGKQNIDILETGGISDNKEFVLEGNPVSKPGEKLVLFLKKYDGPVTEDAYTIEGAYQGKFTFDDGKKISFKKANEKFGELQSIQSINDLQLDK</sequence>
<protein>
    <recommendedName>
        <fullName evidence="3">Lipoprotein</fullName>
    </recommendedName>
</protein>
<gene>
    <name evidence="1" type="ORF">J2Z69_001010</name>
</gene>
<evidence type="ECO:0000313" key="1">
    <source>
        <dbReference type="EMBL" id="MBP1999991.1"/>
    </source>
</evidence>